<dbReference type="GO" id="GO:0005829">
    <property type="term" value="C:cytosol"/>
    <property type="evidence" value="ECO:0007669"/>
    <property type="project" value="TreeGrafter"/>
</dbReference>
<dbReference type="GO" id="GO:0008926">
    <property type="term" value="F:mannitol-1-phosphate 5-dehydrogenase activity"/>
    <property type="evidence" value="ECO:0007669"/>
    <property type="project" value="UniProtKB-EC"/>
</dbReference>
<evidence type="ECO:0000313" key="4">
    <source>
        <dbReference type="Proteomes" id="UP000254079"/>
    </source>
</evidence>
<dbReference type="Gene3D" id="1.10.1040.10">
    <property type="entry name" value="N-(1-d-carboxylethyl)-l-norvaline Dehydrogenase, domain 2"/>
    <property type="match status" value="1"/>
</dbReference>
<protein>
    <submittedName>
        <fullName evidence="3">Mannitol-1-phosphate 5-dehydrogenase</fullName>
        <ecNumber evidence="3">1.1.1.17</ecNumber>
    </submittedName>
</protein>
<evidence type="ECO:0000313" key="3">
    <source>
        <dbReference type="EMBL" id="STI82059.1"/>
    </source>
</evidence>
<dbReference type="InterPro" id="IPR013328">
    <property type="entry name" value="6PGD_dom2"/>
</dbReference>
<dbReference type="EC" id="1.1.1.17" evidence="3"/>
<dbReference type="AlphaFoldDB" id="A0A376TY82"/>
<dbReference type="PANTHER" id="PTHR30524">
    <property type="entry name" value="MANNITOL-1-PHOSPHATE 5-DEHYDROGENASE"/>
    <property type="match status" value="1"/>
</dbReference>
<reference evidence="3 4" key="1">
    <citation type="submission" date="2018-06" db="EMBL/GenBank/DDBJ databases">
        <authorList>
            <consortium name="Pathogen Informatics"/>
            <person name="Doyle S."/>
        </authorList>
    </citation>
    <scope>NUCLEOTIDE SEQUENCE [LARGE SCALE GENOMIC DNA]</scope>
    <source>
        <strain evidence="3 4">NCTC8622</strain>
    </source>
</reference>
<dbReference type="InterPro" id="IPR013118">
    <property type="entry name" value="Mannitol_DH_C"/>
</dbReference>
<dbReference type="InterPro" id="IPR008927">
    <property type="entry name" value="6-PGluconate_DH-like_C_sf"/>
</dbReference>
<dbReference type="SUPFAM" id="SSF48179">
    <property type="entry name" value="6-phosphogluconate dehydrogenase C-terminal domain-like"/>
    <property type="match status" value="1"/>
</dbReference>
<feature type="domain" description="Mannitol dehydrogenase C-terminal" evidence="2">
    <location>
        <begin position="12"/>
        <end position="112"/>
    </location>
</feature>
<accession>A0A376TY82</accession>
<dbReference type="Pfam" id="PF08125">
    <property type="entry name" value="Mannitol_dh_C"/>
    <property type="match status" value="1"/>
</dbReference>
<proteinExistence type="predicted"/>
<dbReference type="PANTHER" id="PTHR30524:SF0">
    <property type="entry name" value="ALTRONATE OXIDOREDUCTASE-RELATED"/>
    <property type="match status" value="1"/>
</dbReference>
<dbReference type="Proteomes" id="UP000254079">
    <property type="component" value="Unassembled WGS sequence"/>
</dbReference>
<dbReference type="GO" id="GO:0019592">
    <property type="term" value="P:mannitol catabolic process"/>
    <property type="evidence" value="ECO:0007669"/>
    <property type="project" value="TreeGrafter"/>
</dbReference>
<organism evidence="3 4">
    <name type="scientific">Escherichia coli</name>
    <dbReference type="NCBI Taxonomy" id="562"/>
    <lineage>
        <taxon>Bacteria</taxon>
        <taxon>Pseudomonadati</taxon>
        <taxon>Pseudomonadota</taxon>
        <taxon>Gammaproteobacteria</taxon>
        <taxon>Enterobacterales</taxon>
        <taxon>Enterobacteriaceae</taxon>
        <taxon>Escherichia</taxon>
    </lineage>
</organism>
<evidence type="ECO:0000256" key="1">
    <source>
        <dbReference type="ARBA" id="ARBA00023002"/>
    </source>
</evidence>
<keyword evidence="1 3" id="KW-0560">Oxidoreductase</keyword>
<name>A0A376TY82_ECOLX</name>
<dbReference type="EMBL" id="UGCP01000002">
    <property type="protein sequence ID" value="STI82059.1"/>
    <property type="molecule type" value="Genomic_DNA"/>
</dbReference>
<gene>
    <name evidence="3" type="primary">mtlD_2</name>
    <name evidence="3" type="ORF">NCTC8622_01012</name>
</gene>
<evidence type="ECO:0000259" key="2">
    <source>
        <dbReference type="Pfam" id="PF08125"/>
    </source>
</evidence>
<sequence length="113" mass="12360">MRRTSRKSSVVFENPYLKDDVERVGRQPLRKLSAGDRLIKPLLGTLEYSLPHKNLIQGIAGAMHFRSEDDPQAQELAALIADKGPQAALAQISGLDANSEVVSEAVTAYKAMQ</sequence>